<dbReference type="RefSeq" id="WP_289115635.1">
    <property type="nucleotide sequence ID" value="NZ_JASZZX010000047.1"/>
</dbReference>
<proteinExistence type="predicted"/>
<name>A0ABT7P927_MYCIT</name>
<keyword evidence="2" id="KW-1185">Reference proteome</keyword>
<gene>
    <name evidence="1" type="ORF">QRB35_27850</name>
</gene>
<reference evidence="1 2" key="2">
    <citation type="submission" date="2023-06" db="EMBL/GenBank/DDBJ databases">
        <title>Itaconate inhibition of nontuberculous mycobacteria.</title>
        <authorList>
            <person name="Breen P."/>
            <person name="Zimbric M."/>
            <person name="Caverly L."/>
        </authorList>
    </citation>
    <scope>NUCLEOTIDE SEQUENCE [LARGE SCALE GENOMIC DNA]</scope>
    <source>
        <strain evidence="1 2">FLAC1071</strain>
    </source>
</reference>
<evidence type="ECO:0000313" key="1">
    <source>
        <dbReference type="EMBL" id="MDM3929797.1"/>
    </source>
</evidence>
<dbReference type="EMBL" id="JASZZX010000047">
    <property type="protein sequence ID" value="MDM3929797.1"/>
    <property type="molecule type" value="Genomic_DNA"/>
</dbReference>
<dbReference type="Proteomes" id="UP001529272">
    <property type="component" value="Unassembled WGS sequence"/>
</dbReference>
<comment type="caution">
    <text evidence="1">The sequence shown here is derived from an EMBL/GenBank/DDBJ whole genome shotgun (WGS) entry which is preliminary data.</text>
</comment>
<reference evidence="2" key="1">
    <citation type="submission" date="2023-06" db="EMBL/GenBank/DDBJ databases">
        <title>Itaconate inhibition of nontuberculous mycobacteria.</title>
        <authorList>
            <person name="Spilker T."/>
        </authorList>
    </citation>
    <scope>NUCLEOTIDE SEQUENCE [LARGE SCALE GENOMIC DNA]</scope>
    <source>
        <strain evidence="2">FLAC1071</strain>
    </source>
</reference>
<organism evidence="1 2">
    <name type="scientific">Mycobacterium intracellulare subsp. chimaera</name>
    <dbReference type="NCBI Taxonomy" id="222805"/>
    <lineage>
        <taxon>Bacteria</taxon>
        <taxon>Bacillati</taxon>
        <taxon>Actinomycetota</taxon>
        <taxon>Actinomycetes</taxon>
        <taxon>Mycobacteriales</taxon>
        <taxon>Mycobacteriaceae</taxon>
        <taxon>Mycobacterium</taxon>
        <taxon>Mycobacterium avium complex (MAC)</taxon>
    </lineage>
</organism>
<protein>
    <submittedName>
        <fullName evidence="1">Uncharacterized protein</fullName>
    </submittedName>
</protein>
<evidence type="ECO:0000313" key="2">
    <source>
        <dbReference type="Proteomes" id="UP001529272"/>
    </source>
</evidence>
<sequence>MHTLTIAPTRTLPVLVTDHPDRATARAALAVYVTATDTDLQLNQITAAHESYDLGQPCPSRCHRHSHHRTVAAGGTVMCPAALIPFRVDAAAFDDWISLRADTLEHDIPAPGRVARPAAALGELVEEAAALGPIVGDQRLELQVIAADDDPGPGYVLIVRPRGHPDLPGLTAGWIDLTYPELADDPRAAAWTYLTTLCEQANALLHDPRKVLP</sequence>
<accession>A0ABT7P927</accession>